<gene>
    <name evidence="1" type="ORF">GALLR39Z86_28610</name>
</gene>
<accession>A0A9W6G9K4</accession>
<reference evidence="1" key="1">
    <citation type="submission" date="2022-12" db="EMBL/GenBank/DDBJ databases">
        <title>Reference genome sequencing for broad-spectrum identification of bacterial and archaeal isolates by mass spectrometry.</title>
        <authorList>
            <person name="Sekiguchi Y."/>
            <person name="Tourlousse D.M."/>
        </authorList>
    </citation>
    <scope>NUCLEOTIDE SEQUENCE</scope>
    <source>
        <strain evidence="1">LLR39Z86</strain>
    </source>
</reference>
<keyword evidence="2" id="KW-1185">Reference proteome</keyword>
<proteinExistence type="predicted"/>
<dbReference type="EMBL" id="BSDT01000001">
    <property type="protein sequence ID" value="GLI43011.1"/>
    <property type="molecule type" value="Genomic_DNA"/>
</dbReference>
<comment type="caution">
    <text evidence="1">The sequence shown here is derived from an EMBL/GenBank/DDBJ whole genome shotgun (WGS) entry which is preliminary data.</text>
</comment>
<evidence type="ECO:0000313" key="2">
    <source>
        <dbReference type="Proteomes" id="UP001144313"/>
    </source>
</evidence>
<protein>
    <recommendedName>
        <fullName evidence="3">Excreted virulence factor EspC (Type VII ESX diderm)</fullName>
    </recommendedName>
</protein>
<name>A0A9W6G9K4_9ACTN</name>
<dbReference type="RefSeq" id="WP_270113340.1">
    <property type="nucleotide sequence ID" value="NZ_BAAAOL010000017.1"/>
</dbReference>
<evidence type="ECO:0000313" key="1">
    <source>
        <dbReference type="EMBL" id="GLI43011.1"/>
    </source>
</evidence>
<sequence length="108" mass="11059">MGEGFNVPDPAAFQTHVDGLDAKVIGPVTQAHAAAEAKGAGSALDYGIVNQPFALGAMAIAAIATSLIESAREAAKEASVRVKATCDAYEECDSSVAESFNQYLRAGN</sequence>
<dbReference type="AlphaFoldDB" id="A0A9W6G9K4"/>
<dbReference type="Proteomes" id="UP001144313">
    <property type="component" value="Unassembled WGS sequence"/>
</dbReference>
<organism evidence="1 2">
    <name type="scientific">Glycomyces algeriensis</name>
    <dbReference type="NCBI Taxonomy" id="256037"/>
    <lineage>
        <taxon>Bacteria</taxon>
        <taxon>Bacillati</taxon>
        <taxon>Actinomycetota</taxon>
        <taxon>Actinomycetes</taxon>
        <taxon>Glycomycetales</taxon>
        <taxon>Glycomycetaceae</taxon>
        <taxon>Glycomyces</taxon>
    </lineage>
</organism>
<evidence type="ECO:0008006" key="3">
    <source>
        <dbReference type="Google" id="ProtNLM"/>
    </source>
</evidence>